<dbReference type="InterPro" id="IPR011701">
    <property type="entry name" value="MFS"/>
</dbReference>
<comment type="caution">
    <text evidence="8">Lacks conserved residue(s) required for the propagation of feature annotation.</text>
</comment>
<feature type="transmembrane region" description="Helical" evidence="8">
    <location>
        <begin position="100"/>
        <end position="121"/>
    </location>
</feature>
<evidence type="ECO:0000256" key="3">
    <source>
        <dbReference type="ARBA" id="ARBA00022448"/>
    </source>
</evidence>
<dbReference type="RefSeq" id="WP_345317045.1">
    <property type="nucleotide sequence ID" value="NZ_BAABLF010000013.1"/>
</dbReference>
<comment type="subcellular location">
    <subcellularLocation>
        <location evidence="8">Cell inner membrane</location>
        <topology evidence="8">Multi-pass membrane protein</topology>
    </subcellularLocation>
    <subcellularLocation>
        <location evidence="1">Cell membrane</location>
        <topology evidence="1">Multi-pass membrane protein</topology>
    </subcellularLocation>
</comment>
<comment type="caution">
    <text evidence="10">The sequence shown here is derived from an EMBL/GenBank/DDBJ whole genome shotgun (WGS) entry which is preliminary data.</text>
</comment>
<dbReference type="NCBIfam" id="TIGR00710">
    <property type="entry name" value="efflux_Bcr_CflA"/>
    <property type="match status" value="1"/>
</dbReference>
<feature type="transmembrane region" description="Helical" evidence="8">
    <location>
        <begin position="47"/>
        <end position="63"/>
    </location>
</feature>
<feature type="transmembrane region" description="Helical" evidence="8">
    <location>
        <begin position="341"/>
        <end position="363"/>
    </location>
</feature>
<keyword evidence="8" id="KW-0997">Cell inner membrane</keyword>
<evidence type="ECO:0000256" key="6">
    <source>
        <dbReference type="ARBA" id="ARBA00022989"/>
    </source>
</evidence>
<evidence type="ECO:0000313" key="10">
    <source>
        <dbReference type="EMBL" id="GAA5192339.1"/>
    </source>
</evidence>
<evidence type="ECO:0000256" key="4">
    <source>
        <dbReference type="ARBA" id="ARBA00022475"/>
    </source>
</evidence>
<keyword evidence="7 8" id="KW-0472">Membrane</keyword>
<keyword evidence="4" id="KW-1003">Cell membrane</keyword>
<dbReference type="Proteomes" id="UP001501600">
    <property type="component" value="Unassembled WGS sequence"/>
</dbReference>
<keyword evidence="6 8" id="KW-1133">Transmembrane helix</keyword>
<keyword evidence="11" id="KW-1185">Reference proteome</keyword>
<evidence type="ECO:0000256" key="5">
    <source>
        <dbReference type="ARBA" id="ARBA00022692"/>
    </source>
</evidence>
<proteinExistence type="inferred from homology"/>
<feature type="transmembrane region" description="Helical" evidence="8">
    <location>
        <begin position="216"/>
        <end position="239"/>
    </location>
</feature>
<evidence type="ECO:0000256" key="7">
    <source>
        <dbReference type="ARBA" id="ARBA00023136"/>
    </source>
</evidence>
<feature type="transmembrane region" description="Helical" evidence="8">
    <location>
        <begin position="75"/>
        <end position="94"/>
    </location>
</feature>
<dbReference type="CDD" id="cd17320">
    <property type="entry name" value="MFS_MdfA_MDR_like"/>
    <property type="match status" value="1"/>
</dbReference>
<dbReference type="PANTHER" id="PTHR23502">
    <property type="entry name" value="MAJOR FACILITATOR SUPERFAMILY"/>
    <property type="match status" value="1"/>
</dbReference>
<dbReference type="InterPro" id="IPR036259">
    <property type="entry name" value="MFS_trans_sf"/>
</dbReference>
<dbReference type="SUPFAM" id="SSF103473">
    <property type="entry name" value="MFS general substrate transporter"/>
    <property type="match status" value="1"/>
</dbReference>
<reference evidence="11" key="1">
    <citation type="journal article" date="2019" name="Int. J. Syst. Evol. Microbiol.">
        <title>The Global Catalogue of Microorganisms (GCM) 10K type strain sequencing project: providing services to taxonomists for standard genome sequencing and annotation.</title>
        <authorList>
            <consortium name="The Broad Institute Genomics Platform"/>
            <consortium name="The Broad Institute Genome Sequencing Center for Infectious Disease"/>
            <person name="Wu L."/>
            <person name="Ma J."/>
        </authorList>
    </citation>
    <scope>NUCLEOTIDE SEQUENCE [LARGE SCALE GENOMIC DNA]</scope>
    <source>
        <strain evidence="11">JCM 18720</strain>
    </source>
</reference>
<dbReference type="InterPro" id="IPR004812">
    <property type="entry name" value="Efflux_drug-R_Bcr/CmlA"/>
</dbReference>
<dbReference type="Gene3D" id="1.20.1720.10">
    <property type="entry name" value="Multidrug resistance protein D"/>
    <property type="match status" value="1"/>
</dbReference>
<protein>
    <recommendedName>
        <fullName evidence="8">Bcr/CflA family efflux transporter</fullName>
    </recommendedName>
</protein>
<feature type="transmembrane region" description="Helical" evidence="8">
    <location>
        <begin position="279"/>
        <end position="299"/>
    </location>
</feature>
<evidence type="ECO:0000256" key="1">
    <source>
        <dbReference type="ARBA" id="ARBA00004651"/>
    </source>
</evidence>
<evidence type="ECO:0000256" key="8">
    <source>
        <dbReference type="RuleBase" id="RU365088"/>
    </source>
</evidence>
<keyword evidence="3 8" id="KW-0813">Transport</keyword>
<organism evidence="10 11">
    <name type="scientific">Ferrimonas gelatinilytica</name>
    <dbReference type="NCBI Taxonomy" id="1255257"/>
    <lineage>
        <taxon>Bacteria</taxon>
        <taxon>Pseudomonadati</taxon>
        <taxon>Pseudomonadota</taxon>
        <taxon>Gammaproteobacteria</taxon>
        <taxon>Alteromonadales</taxon>
        <taxon>Ferrimonadaceae</taxon>
        <taxon>Ferrimonas</taxon>
    </lineage>
</organism>
<feature type="domain" description="Major facilitator superfamily (MFS) profile" evidence="9">
    <location>
        <begin position="6"/>
        <end position="393"/>
    </location>
</feature>
<feature type="transmembrane region" description="Helical" evidence="8">
    <location>
        <begin position="251"/>
        <end position="272"/>
    </location>
</feature>
<dbReference type="PANTHER" id="PTHR23502:SF132">
    <property type="entry name" value="POLYAMINE TRANSPORTER 2-RELATED"/>
    <property type="match status" value="1"/>
</dbReference>
<dbReference type="PROSITE" id="PS50850">
    <property type="entry name" value="MFS"/>
    <property type="match status" value="1"/>
</dbReference>
<dbReference type="EMBL" id="BAABLF010000013">
    <property type="protein sequence ID" value="GAA5192339.1"/>
    <property type="molecule type" value="Genomic_DNA"/>
</dbReference>
<comment type="similarity">
    <text evidence="2 8">Belongs to the major facilitator superfamily. Bcr/CmlA family.</text>
</comment>
<name>A0ABP9S7E6_9GAMM</name>
<feature type="transmembrane region" description="Helical" evidence="8">
    <location>
        <begin position="163"/>
        <end position="183"/>
    </location>
</feature>
<evidence type="ECO:0000313" key="11">
    <source>
        <dbReference type="Proteomes" id="UP001501600"/>
    </source>
</evidence>
<sequence length="397" mass="41977">MSRPSYSLLIALLGALAGLTPLAIDMYLPAIPALSEAFGAPVEQVQVSVSVYLLGFSLGQLFYGPITDSIGRIPVLLFGMSLFTLGSLGCALSGDLEQLLGFRALQAVGGASGSVVMMGIMRDLFGGDQFARAVSFTMLVMALAPLAAPMMGGYLLLALGWRSIFFLLAITSLFLMVLFWRIIGETLPAEGRPALGLRSALRGYAKILRHRLCMSYLLVGIFASGALFSFVTGAPFVYIEFFGVAPENFGYLFGLNIVTMMMVTSLNARYVARLGSPRMLLYGVLLSAFGASLLLGLYLAEVRTLMAVVVPVMLIFAPVGLVSANATSLSLQQFPHLSGSVAALGGCLRFAGGAMAGIGVSLAHTGTPLPMVVVMSLCSLCSAGIYIYTRRGRLRAE</sequence>
<dbReference type="NCBIfam" id="NF008314">
    <property type="entry name" value="PRK11102.1"/>
    <property type="match status" value="1"/>
</dbReference>
<evidence type="ECO:0000256" key="2">
    <source>
        <dbReference type="ARBA" id="ARBA00006236"/>
    </source>
</evidence>
<gene>
    <name evidence="10" type="ORF">GCM10025772_21300</name>
</gene>
<evidence type="ECO:0000259" key="9">
    <source>
        <dbReference type="PROSITE" id="PS50850"/>
    </source>
</evidence>
<accession>A0ABP9S7E6</accession>
<feature type="transmembrane region" description="Helical" evidence="8">
    <location>
        <begin position="369"/>
        <end position="388"/>
    </location>
</feature>
<feature type="transmembrane region" description="Helical" evidence="8">
    <location>
        <begin position="133"/>
        <end position="157"/>
    </location>
</feature>
<dbReference type="InterPro" id="IPR020846">
    <property type="entry name" value="MFS_dom"/>
</dbReference>
<feature type="transmembrane region" description="Helical" evidence="8">
    <location>
        <begin position="305"/>
        <end position="329"/>
    </location>
</feature>
<keyword evidence="5 8" id="KW-0812">Transmembrane</keyword>
<dbReference type="Pfam" id="PF07690">
    <property type="entry name" value="MFS_1"/>
    <property type="match status" value="1"/>
</dbReference>